<dbReference type="RefSeq" id="WP_110843313.1">
    <property type="nucleotide sequence ID" value="NZ_QJVJ01000016.1"/>
</dbReference>
<feature type="domain" description="Succinylglutamate desuccinylase/Aspartoacylase catalytic" evidence="5">
    <location>
        <begin position="47"/>
        <end position="242"/>
    </location>
</feature>
<comment type="cofactor">
    <cofactor evidence="1">
        <name>Zn(2+)</name>
        <dbReference type="ChEBI" id="CHEBI:29105"/>
    </cofactor>
</comment>
<protein>
    <recommendedName>
        <fullName evidence="5">Succinylglutamate desuccinylase/Aspartoacylase catalytic domain-containing protein</fullName>
    </recommendedName>
</protein>
<keyword evidence="7" id="KW-1185">Reference proteome</keyword>
<evidence type="ECO:0000259" key="5">
    <source>
        <dbReference type="Pfam" id="PF24827"/>
    </source>
</evidence>
<dbReference type="GO" id="GO:0016811">
    <property type="term" value="F:hydrolase activity, acting on carbon-nitrogen (but not peptide) bonds, in linear amides"/>
    <property type="evidence" value="ECO:0007669"/>
    <property type="project" value="InterPro"/>
</dbReference>
<name>A0A2V5JX94_9BACL</name>
<accession>A0A2V5JX94</accession>
<evidence type="ECO:0000256" key="2">
    <source>
        <dbReference type="ARBA" id="ARBA00022723"/>
    </source>
</evidence>
<dbReference type="GO" id="GO:0016788">
    <property type="term" value="F:hydrolase activity, acting on ester bonds"/>
    <property type="evidence" value="ECO:0007669"/>
    <property type="project" value="InterPro"/>
</dbReference>
<dbReference type="EMBL" id="QJVJ01000016">
    <property type="protein sequence ID" value="PYI50852.1"/>
    <property type="molecule type" value="Genomic_DNA"/>
</dbReference>
<evidence type="ECO:0000313" key="6">
    <source>
        <dbReference type="EMBL" id="PYI50852.1"/>
    </source>
</evidence>
<evidence type="ECO:0000313" key="7">
    <source>
        <dbReference type="Proteomes" id="UP000247476"/>
    </source>
</evidence>
<dbReference type="InterPro" id="IPR043795">
    <property type="entry name" value="N-alpha-Ac-DABA-like"/>
</dbReference>
<dbReference type="InterPro" id="IPR053138">
    <property type="entry name" value="N-alpha-Ac-DABA_deacetylase"/>
</dbReference>
<dbReference type="GO" id="GO:0046872">
    <property type="term" value="F:metal ion binding"/>
    <property type="evidence" value="ECO:0007669"/>
    <property type="project" value="UniProtKB-KW"/>
</dbReference>
<evidence type="ECO:0000256" key="3">
    <source>
        <dbReference type="ARBA" id="ARBA00022801"/>
    </source>
</evidence>
<dbReference type="AlphaFoldDB" id="A0A2V5JX94"/>
<proteinExistence type="predicted"/>
<keyword evidence="2" id="KW-0479">Metal-binding</keyword>
<dbReference type="PANTHER" id="PTHR37326">
    <property type="entry name" value="BLL3975 PROTEIN"/>
    <property type="match status" value="1"/>
</dbReference>
<keyword evidence="3" id="KW-0378">Hydrolase</keyword>
<evidence type="ECO:0000256" key="1">
    <source>
        <dbReference type="ARBA" id="ARBA00001947"/>
    </source>
</evidence>
<keyword evidence="4" id="KW-0862">Zinc</keyword>
<dbReference type="Gene3D" id="3.40.630.10">
    <property type="entry name" value="Zn peptidases"/>
    <property type="match status" value="1"/>
</dbReference>
<dbReference type="PIRSF" id="PIRSF039012">
    <property type="entry name" value="ASP"/>
    <property type="match status" value="1"/>
</dbReference>
<dbReference type="SUPFAM" id="SSF53187">
    <property type="entry name" value="Zn-dependent exopeptidases"/>
    <property type="match status" value="1"/>
</dbReference>
<dbReference type="InterPro" id="IPR055438">
    <property type="entry name" value="AstE_AspA_cat"/>
</dbReference>
<dbReference type="OrthoDB" id="9782876at2"/>
<sequence>MSEDRTLSWGGLQADPGEYAAGNVKVAELSHRGAVEIPVLIVNGVKPGPCLWLNGAIHGDELNGTMAIRGLLPKLDPRKLAGAVVATPISNPLAFQARKKNTPQDGLDMDMQFPGDPAGTLSQRLAHLLFEKIRSTATHLIDFHTLGTPYDALPYTVFKRLPAASADTCDQAERMARTFGGTAHCRVDLGGSLNELPGNVAGFLDVQCLKHGIPAFMAELGSGGRIQPEMVALGERGILAVMHDLGMWPEAPEAREHRSAAKPLTITKRRFLYADRGGLAVDVAPSGSVVQPGERICSIVDMFGTVQEIVAEQMTYIIASRSNPPVDTGDRVAFIGIAWEEDERHG</sequence>
<reference evidence="6 7" key="1">
    <citation type="submission" date="2018-05" db="EMBL/GenBank/DDBJ databases">
        <title>Paenibacillus flagellatus sp. nov., isolated from selenium mineral soil.</title>
        <authorList>
            <person name="Dai X."/>
        </authorList>
    </citation>
    <scope>NUCLEOTIDE SEQUENCE [LARGE SCALE GENOMIC DNA]</scope>
    <source>
        <strain evidence="6 7">DXL2</strain>
    </source>
</reference>
<dbReference type="CDD" id="cd06255">
    <property type="entry name" value="M14_ASTE_ASPA-like"/>
    <property type="match status" value="1"/>
</dbReference>
<dbReference type="PANTHER" id="PTHR37326:SF1">
    <property type="entry name" value="BLL3975 PROTEIN"/>
    <property type="match status" value="1"/>
</dbReference>
<gene>
    <name evidence="6" type="ORF">DLM86_27685</name>
</gene>
<organism evidence="6 7">
    <name type="scientific">Paenibacillus flagellatus</name>
    <dbReference type="NCBI Taxonomy" id="2211139"/>
    <lineage>
        <taxon>Bacteria</taxon>
        <taxon>Bacillati</taxon>
        <taxon>Bacillota</taxon>
        <taxon>Bacilli</taxon>
        <taxon>Bacillales</taxon>
        <taxon>Paenibacillaceae</taxon>
        <taxon>Paenibacillus</taxon>
    </lineage>
</organism>
<dbReference type="Proteomes" id="UP000247476">
    <property type="component" value="Unassembled WGS sequence"/>
</dbReference>
<dbReference type="Pfam" id="PF24827">
    <property type="entry name" value="AstE_AspA_cat"/>
    <property type="match status" value="1"/>
</dbReference>
<evidence type="ECO:0000256" key="4">
    <source>
        <dbReference type="ARBA" id="ARBA00022833"/>
    </source>
</evidence>
<comment type="caution">
    <text evidence="6">The sequence shown here is derived from an EMBL/GenBank/DDBJ whole genome shotgun (WGS) entry which is preliminary data.</text>
</comment>